<feature type="compositionally biased region" description="Basic and acidic residues" evidence="1">
    <location>
        <begin position="650"/>
        <end position="664"/>
    </location>
</feature>
<reference evidence="2 3" key="1">
    <citation type="submission" date="2015-03" db="EMBL/GenBank/DDBJ databases">
        <title>RNA-seq based gene annotation and comparative genomics of four Zymoseptoria species reveal species-specific pathogenicity related genes and transposable element activity.</title>
        <authorList>
            <person name="Grandaubert J."/>
            <person name="Bhattacharyya A."/>
            <person name="Stukenbrock E.H."/>
        </authorList>
    </citation>
    <scope>NUCLEOTIDE SEQUENCE [LARGE SCALE GENOMIC DNA]</scope>
    <source>
        <strain evidence="2 3">Zb18110</strain>
    </source>
</reference>
<accession>A0A0F4G7K7</accession>
<feature type="compositionally biased region" description="Basic and acidic residues" evidence="1">
    <location>
        <begin position="315"/>
        <end position="333"/>
    </location>
</feature>
<gene>
    <name evidence="2" type="ORF">TI39_contig4338g00006</name>
</gene>
<feature type="compositionally biased region" description="Polar residues" evidence="1">
    <location>
        <begin position="334"/>
        <end position="377"/>
    </location>
</feature>
<organism evidence="2 3">
    <name type="scientific">Zymoseptoria brevis</name>
    <dbReference type="NCBI Taxonomy" id="1047168"/>
    <lineage>
        <taxon>Eukaryota</taxon>
        <taxon>Fungi</taxon>
        <taxon>Dikarya</taxon>
        <taxon>Ascomycota</taxon>
        <taxon>Pezizomycotina</taxon>
        <taxon>Dothideomycetes</taxon>
        <taxon>Dothideomycetidae</taxon>
        <taxon>Mycosphaerellales</taxon>
        <taxon>Mycosphaerellaceae</taxon>
        <taxon>Zymoseptoria</taxon>
    </lineage>
</organism>
<keyword evidence="3" id="KW-1185">Reference proteome</keyword>
<feature type="region of interest" description="Disordered" evidence="1">
    <location>
        <begin position="72"/>
        <end position="94"/>
    </location>
</feature>
<dbReference type="EMBL" id="LAFY01004297">
    <property type="protein sequence ID" value="KJX93314.1"/>
    <property type="molecule type" value="Genomic_DNA"/>
</dbReference>
<feature type="compositionally biased region" description="Polar residues" evidence="1">
    <location>
        <begin position="612"/>
        <end position="629"/>
    </location>
</feature>
<dbReference type="Proteomes" id="UP000033647">
    <property type="component" value="Unassembled WGS sequence"/>
</dbReference>
<comment type="caution">
    <text evidence="2">The sequence shown here is derived from an EMBL/GenBank/DDBJ whole genome shotgun (WGS) entry which is preliminary data.</text>
</comment>
<name>A0A0F4G7K7_9PEZI</name>
<evidence type="ECO:0008006" key="4">
    <source>
        <dbReference type="Google" id="ProtNLM"/>
    </source>
</evidence>
<evidence type="ECO:0000313" key="3">
    <source>
        <dbReference type="Proteomes" id="UP000033647"/>
    </source>
</evidence>
<protein>
    <recommendedName>
        <fullName evidence="4">Erythromycin esterase</fullName>
    </recommendedName>
</protein>
<feature type="compositionally biased region" description="Polar residues" evidence="1">
    <location>
        <begin position="516"/>
        <end position="534"/>
    </location>
</feature>
<sequence>MARRSSARLRERSTTPKRVSLSHDAITRTPRTMPAKLSSLQESDEMPGAFPNSVSPSGNKLVLNPVIPKNLATPSKATPIKPSEQDMHPQLHHQSTAKPLDEARHLGFSNMGAHTEPPRQTNRLAMLQGTPTRARDLEQEARSPSYHFTFRREHSLELSPEAKALMYEKREEAAKIREQMIADGEGLQAMADTLSRKKATPKGRFSSAHDGMFEKMDSIAGHASAFRAKQFKPVTSSINEKMHAPPASKKSLKRSPSKAELDEAHNTPTRGTPQRFKISTPAFKGSAIPRSASTRDLKATHSRDPSSPAKRVKRAGHEDVSATRLASSDEEKSAPTTPQSKPKPSQSNVSYPDLSALTTPTQSSLARAASIKSTKTSKIPAPQYTPAKVPTSILKKTSQFAEEKPATPLLHRSPSKPSFPSRPVGGETISEESHVEKPKAMMDPHLARTPAKSGMAKRLADYEDQDNVPREKPAPLLARSPVKLGAIKSHHLETGEEETAAAATPLLSRSPAKLPVTNSFSTTTTAESPGNSMGSKLLGRFNLLRKSPMKSILRTPQRLYSDDPAKIAAGTHMATPPKNSSKSLIAAPPATAPVRKHVDFSSSTLARAVKAQSATPSTPAKDSNSSPKSAHTMPVPTAPFEKNVTYPSLVEKDRLLSPSPEKRRQTSGPGDFTFRADNDRIVFESPHAPASSKKAQRPSTIRFISADAIAPPAPIAGSKKRKHEFEDRAVVEDMATASDKENTDAGGADEDHEDKQRPAKRMKPSGPDSSPKKAAQTKPVVERRTTLGVKPKGTKTVPAAVAGAAGAINKRVSTTISQARLNALSQPKKRG</sequence>
<feature type="region of interest" description="Disordered" evidence="1">
    <location>
        <begin position="548"/>
        <end position="794"/>
    </location>
</feature>
<evidence type="ECO:0000313" key="2">
    <source>
        <dbReference type="EMBL" id="KJX93314.1"/>
    </source>
</evidence>
<evidence type="ECO:0000256" key="1">
    <source>
        <dbReference type="SAM" id="MobiDB-lite"/>
    </source>
</evidence>
<feature type="region of interest" description="Disordered" evidence="1">
    <location>
        <begin position="1"/>
        <end position="58"/>
    </location>
</feature>
<feature type="compositionally biased region" description="Basic and acidic residues" evidence="1">
    <location>
        <begin position="431"/>
        <end position="446"/>
    </location>
</feature>
<feature type="region of interest" description="Disordered" evidence="1">
    <location>
        <begin position="237"/>
        <end position="536"/>
    </location>
</feature>
<dbReference type="OrthoDB" id="5204833at2759"/>
<proteinExistence type="predicted"/>
<dbReference type="STRING" id="1047168.A0A0F4G7K7"/>
<feature type="compositionally biased region" description="Basic and acidic residues" evidence="1">
    <location>
        <begin position="293"/>
        <end position="304"/>
    </location>
</feature>
<dbReference type="AlphaFoldDB" id="A0A0F4G7K7"/>